<evidence type="ECO:0000256" key="2">
    <source>
        <dbReference type="PROSITE-ProRule" id="PRU00335"/>
    </source>
</evidence>
<protein>
    <submittedName>
        <fullName evidence="4">Transcriptional regulator BetI</fullName>
    </submittedName>
</protein>
<organism evidence="4 5">
    <name type="scientific">Actinomyces slackii</name>
    <dbReference type="NCBI Taxonomy" id="52774"/>
    <lineage>
        <taxon>Bacteria</taxon>
        <taxon>Bacillati</taxon>
        <taxon>Actinomycetota</taxon>
        <taxon>Actinomycetes</taxon>
        <taxon>Actinomycetales</taxon>
        <taxon>Actinomycetaceae</taxon>
        <taxon>Actinomyces</taxon>
    </lineage>
</organism>
<sequence>MSPRGRRPAGSPDAREAILVAARSAFARDGYKTSLRGVAREAGVDPALIHHYFKDRATLFAQAVISTMAGEDVDVAARAEAIALLPAEELGEGIVRSYLTLWDGAGAERFAAVLRAAMSSDEALAPFRDFITTGILGPLVKRFSADRPELRGQLIASQLIGLGMARWVARADHVAALDVDGAVALIGPTIQRYALGELPPCAETPVSGAPAVPAAPGE</sequence>
<dbReference type="PRINTS" id="PR00455">
    <property type="entry name" value="HTHTETR"/>
</dbReference>
<accession>A0A448KDN8</accession>
<keyword evidence="1 2" id="KW-0238">DNA-binding</keyword>
<feature type="DNA-binding region" description="H-T-H motif" evidence="2">
    <location>
        <begin position="34"/>
        <end position="53"/>
    </location>
</feature>
<evidence type="ECO:0000313" key="4">
    <source>
        <dbReference type="EMBL" id="VEG75000.1"/>
    </source>
</evidence>
<dbReference type="EMBL" id="LR134363">
    <property type="protein sequence ID" value="VEG75000.1"/>
    <property type="molecule type" value="Genomic_DNA"/>
</dbReference>
<dbReference type="Gene3D" id="1.10.357.10">
    <property type="entry name" value="Tetracycline Repressor, domain 2"/>
    <property type="match status" value="1"/>
</dbReference>
<gene>
    <name evidence="4" type="ORF">NCTC11923_01652</name>
</gene>
<proteinExistence type="predicted"/>
<dbReference type="PROSITE" id="PS50977">
    <property type="entry name" value="HTH_TETR_2"/>
    <property type="match status" value="1"/>
</dbReference>
<reference evidence="4 5" key="1">
    <citation type="submission" date="2018-12" db="EMBL/GenBank/DDBJ databases">
        <authorList>
            <consortium name="Pathogen Informatics"/>
        </authorList>
    </citation>
    <scope>NUCLEOTIDE SEQUENCE [LARGE SCALE GENOMIC DNA]</scope>
    <source>
        <strain evidence="4 5">NCTC11923</strain>
    </source>
</reference>
<dbReference type="Pfam" id="PF17920">
    <property type="entry name" value="TetR_C_16"/>
    <property type="match status" value="1"/>
</dbReference>
<feature type="domain" description="HTH tetR-type" evidence="3">
    <location>
        <begin position="12"/>
        <end position="71"/>
    </location>
</feature>
<dbReference type="SUPFAM" id="SSF48498">
    <property type="entry name" value="Tetracyclin repressor-like, C-terminal domain"/>
    <property type="match status" value="1"/>
</dbReference>
<dbReference type="InterPro" id="IPR009057">
    <property type="entry name" value="Homeodomain-like_sf"/>
</dbReference>
<dbReference type="InterPro" id="IPR001647">
    <property type="entry name" value="HTH_TetR"/>
</dbReference>
<dbReference type="InterPro" id="IPR041678">
    <property type="entry name" value="TetR_C_16"/>
</dbReference>
<name>A0A448KDN8_9ACTO</name>
<dbReference type="AlphaFoldDB" id="A0A448KDN8"/>
<dbReference type="Proteomes" id="UP000276899">
    <property type="component" value="Chromosome"/>
</dbReference>
<dbReference type="Gene3D" id="1.10.10.60">
    <property type="entry name" value="Homeodomain-like"/>
    <property type="match status" value="1"/>
</dbReference>
<dbReference type="InterPro" id="IPR050109">
    <property type="entry name" value="HTH-type_TetR-like_transc_reg"/>
</dbReference>
<dbReference type="KEGG" id="asla:NCTC11923_01652"/>
<dbReference type="GO" id="GO:0000976">
    <property type="term" value="F:transcription cis-regulatory region binding"/>
    <property type="evidence" value="ECO:0007669"/>
    <property type="project" value="TreeGrafter"/>
</dbReference>
<evidence type="ECO:0000313" key="5">
    <source>
        <dbReference type="Proteomes" id="UP000276899"/>
    </source>
</evidence>
<dbReference type="SUPFAM" id="SSF46689">
    <property type="entry name" value="Homeodomain-like"/>
    <property type="match status" value="1"/>
</dbReference>
<dbReference type="STRING" id="1278298.GCA_000428685_00662"/>
<evidence type="ECO:0000259" key="3">
    <source>
        <dbReference type="PROSITE" id="PS50977"/>
    </source>
</evidence>
<dbReference type="Pfam" id="PF00440">
    <property type="entry name" value="TetR_N"/>
    <property type="match status" value="1"/>
</dbReference>
<dbReference type="PANTHER" id="PTHR30055:SF235">
    <property type="entry name" value="TRANSCRIPTIONAL REGULATORY PROTEIN"/>
    <property type="match status" value="1"/>
</dbReference>
<dbReference type="InterPro" id="IPR036271">
    <property type="entry name" value="Tet_transcr_reg_TetR-rel_C_sf"/>
</dbReference>
<keyword evidence="5" id="KW-1185">Reference proteome</keyword>
<dbReference type="GO" id="GO:0003700">
    <property type="term" value="F:DNA-binding transcription factor activity"/>
    <property type="evidence" value="ECO:0007669"/>
    <property type="project" value="TreeGrafter"/>
</dbReference>
<evidence type="ECO:0000256" key="1">
    <source>
        <dbReference type="ARBA" id="ARBA00023125"/>
    </source>
</evidence>
<dbReference type="RefSeq" id="WP_026427673.1">
    <property type="nucleotide sequence ID" value="NZ_CBCRWE010000058.1"/>
</dbReference>
<dbReference type="PANTHER" id="PTHR30055">
    <property type="entry name" value="HTH-TYPE TRANSCRIPTIONAL REGULATOR RUTR"/>
    <property type="match status" value="1"/>
</dbReference>